<evidence type="ECO:0000259" key="2">
    <source>
        <dbReference type="Pfam" id="PF12697"/>
    </source>
</evidence>
<dbReference type="PANTHER" id="PTHR43433:SF5">
    <property type="entry name" value="AB HYDROLASE-1 DOMAIN-CONTAINING PROTEIN"/>
    <property type="match status" value="1"/>
</dbReference>
<evidence type="ECO:0000313" key="3">
    <source>
        <dbReference type="EMBL" id="GAA2173068.1"/>
    </source>
</evidence>
<dbReference type="InterPro" id="IPR029058">
    <property type="entry name" value="AB_hydrolase_fold"/>
</dbReference>
<dbReference type="Proteomes" id="UP001501599">
    <property type="component" value="Unassembled WGS sequence"/>
</dbReference>
<feature type="domain" description="AB hydrolase-1" evidence="1">
    <location>
        <begin position="35"/>
        <end position="265"/>
    </location>
</feature>
<reference evidence="4" key="1">
    <citation type="journal article" date="2019" name="Int. J. Syst. Evol. Microbiol.">
        <title>The Global Catalogue of Microorganisms (GCM) 10K type strain sequencing project: providing services to taxonomists for standard genome sequencing and annotation.</title>
        <authorList>
            <consortium name="The Broad Institute Genomics Platform"/>
            <consortium name="The Broad Institute Genome Sequencing Center for Infectious Disease"/>
            <person name="Wu L."/>
            <person name="Ma J."/>
        </authorList>
    </citation>
    <scope>NUCLEOTIDE SEQUENCE [LARGE SCALE GENOMIC DNA]</scope>
    <source>
        <strain evidence="4">JCM 16026</strain>
    </source>
</reference>
<dbReference type="PRINTS" id="PR00111">
    <property type="entry name" value="ABHYDROLASE"/>
</dbReference>
<gene>
    <name evidence="3" type="ORF">GCM10009846_13520</name>
</gene>
<dbReference type="Pfam" id="PF00561">
    <property type="entry name" value="Abhydrolase_1"/>
    <property type="match status" value="1"/>
</dbReference>
<dbReference type="InterPro" id="IPR050471">
    <property type="entry name" value="AB_hydrolase"/>
</dbReference>
<evidence type="ECO:0000313" key="4">
    <source>
        <dbReference type="Proteomes" id="UP001501599"/>
    </source>
</evidence>
<dbReference type="Pfam" id="PF12697">
    <property type="entry name" value="Abhydrolase_6"/>
    <property type="match status" value="1"/>
</dbReference>
<sequence>MEERTRIAWREVAVHARGATLAAQTTDGGEGDVPLLLLGGATWSRDWWPDELCAALVAQGASVVRFDARDTGASTSSPPGAPDYDAEDLADDAVAVLDACGVDRAVVLGCSMGGGLAQLVAGRSPERVAGLVVLSSAPAGPVGRPLDAAVGGVVDPSEPDWDDADEVVDWIVAAERAVAGTGALDEPMVRAIARRAVARTPSLEPAAANHLLVAASGPSVELDALRGIPALVVHGAADPVFPAQHGEALAATIGASFLLLDDVGHGLPPRTAWPLLVPRIGALLREAGGRMQPQRRSIAVEDGATISVLNLPGTSPAVVLLHGLAGSATELLPTARALGGRRAVLVDQRGHGESTRRPADVRRAAFVADVVRVIEAETTSPVDLVGHSMGAHTAMLVAAVRPDLVRRLVLLEGTEGGGTREEREELGAFLRSWRVPFPSRDAASAALGGGPLAEAWAADLEASDGGLRPRFDADVMVAILEHVEVPRWEEWAAVQAPTLVVFAEHGMFTAAQQARFVAHGRDVARADLPGASHDAHLDAHDAWACVLRAFLDAP</sequence>
<dbReference type="Gene3D" id="3.40.50.1820">
    <property type="entry name" value="alpha/beta hydrolase"/>
    <property type="match status" value="2"/>
</dbReference>
<proteinExistence type="predicted"/>
<organism evidence="3 4">
    <name type="scientific">Agrococcus versicolor</name>
    <dbReference type="NCBI Taxonomy" id="501482"/>
    <lineage>
        <taxon>Bacteria</taxon>
        <taxon>Bacillati</taxon>
        <taxon>Actinomycetota</taxon>
        <taxon>Actinomycetes</taxon>
        <taxon>Micrococcales</taxon>
        <taxon>Microbacteriaceae</taxon>
        <taxon>Agrococcus</taxon>
    </lineage>
</organism>
<dbReference type="PANTHER" id="PTHR43433">
    <property type="entry name" value="HYDROLASE, ALPHA/BETA FOLD FAMILY PROTEIN"/>
    <property type="match status" value="1"/>
</dbReference>
<dbReference type="SUPFAM" id="SSF53474">
    <property type="entry name" value="alpha/beta-Hydrolases"/>
    <property type="match status" value="2"/>
</dbReference>
<dbReference type="InterPro" id="IPR000073">
    <property type="entry name" value="AB_hydrolase_1"/>
</dbReference>
<name>A0ABP5MHL0_9MICO</name>
<comment type="caution">
    <text evidence="3">The sequence shown here is derived from an EMBL/GenBank/DDBJ whole genome shotgun (WGS) entry which is preliminary data.</text>
</comment>
<protein>
    <recommendedName>
        <fullName evidence="1 2">AB hydrolase-1 domain-containing protein</fullName>
    </recommendedName>
</protein>
<keyword evidence="4" id="KW-1185">Reference proteome</keyword>
<evidence type="ECO:0000259" key="1">
    <source>
        <dbReference type="Pfam" id="PF00561"/>
    </source>
</evidence>
<feature type="domain" description="AB hydrolase-1" evidence="2">
    <location>
        <begin position="318"/>
        <end position="543"/>
    </location>
</feature>
<dbReference type="RefSeq" id="WP_344341950.1">
    <property type="nucleotide sequence ID" value="NZ_BAAAQT010000005.1"/>
</dbReference>
<dbReference type="EMBL" id="BAAAQT010000005">
    <property type="protein sequence ID" value="GAA2173068.1"/>
    <property type="molecule type" value="Genomic_DNA"/>
</dbReference>
<accession>A0ABP5MHL0</accession>